<evidence type="ECO:0000256" key="1">
    <source>
        <dbReference type="SAM" id="MobiDB-lite"/>
    </source>
</evidence>
<sequence>MIRSDGTVLWEDGIDIETGLSSSGDINQLVQGTTIRVQLGRLQVLDLRRQRRGAPGALTTADRTPLGSSRAGCTGVPNSTDRRRPPKALVRYLGSR</sequence>
<accession>A0ABN3VC36</accession>
<keyword evidence="3" id="KW-1185">Reference proteome</keyword>
<dbReference type="Proteomes" id="UP001500979">
    <property type="component" value="Unassembled WGS sequence"/>
</dbReference>
<protein>
    <submittedName>
        <fullName evidence="2">Uncharacterized protein</fullName>
    </submittedName>
</protein>
<name>A0ABN3VC36_9PSEU</name>
<dbReference type="EMBL" id="BAAAUX010000013">
    <property type="protein sequence ID" value="GAA2790860.1"/>
    <property type="molecule type" value="Genomic_DNA"/>
</dbReference>
<gene>
    <name evidence="2" type="ORF">GCM10010470_26950</name>
</gene>
<organism evidence="2 3">
    <name type="scientific">Saccharopolyspora taberi</name>
    <dbReference type="NCBI Taxonomy" id="60895"/>
    <lineage>
        <taxon>Bacteria</taxon>
        <taxon>Bacillati</taxon>
        <taxon>Actinomycetota</taxon>
        <taxon>Actinomycetes</taxon>
        <taxon>Pseudonocardiales</taxon>
        <taxon>Pseudonocardiaceae</taxon>
        <taxon>Saccharopolyspora</taxon>
    </lineage>
</organism>
<dbReference type="RefSeq" id="WP_344679966.1">
    <property type="nucleotide sequence ID" value="NZ_BAAAUX010000013.1"/>
</dbReference>
<feature type="region of interest" description="Disordered" evidence="1">
    <location>
        <begin position="51"/>
        <end position="96"/>
    </location>
</feature>
<evidence type="ECO:0000313" key="2">
    <source>
        <dbReference type="EMBL" id="GAA2790860.1"/>
    </source>
</evidence>
<evidence type="ECO:0000313" key="3">
    <source>
        <dbReference type="Proteomes" id="UP001500979"/>
    </source>
</evidence>
<comment type="caution">
    <text evidence="2">The sequence shown here is derived from an EMBL/GenBank/DDBJ whole genome shotgun (WGS) entry which is preliminary data.</text>
</comment>
<proteinExistence type="predicted"/>
<reference evidence="2 3" key="1">
    <citation type="journal article" date="2019" name="Int. J. Syst. Evol. Microbiol.">
        <title>The Global Catalogue of Microorganisms (GCM) 10K type strain sequencing project: providing services to taxonomists for standard genome sequencing and annotation.</title>
        <authorList>
            <consortium name="The Broad Institute Genomics Platform"/>
            <consortium name="The Broad Institute Genome Sequencing Center for Infectious Disease"/>
            <person name="Wu L."/>
            <person name="Ma J."/>
        </authorList>
    </citation>
    <scope>NUCLEOTIDE SEQUENCE [LARGE SCALE GENOMIC DNA]</scope>
    <source>
        <strain evidence="2 3">JCM 9383</strain>
    </source>
</reference>